<name>A0AAW2Y6T2_9LAMI</name>
<evidence type="ECO:0000256" key="5">
    <source>
        <dbReference type="ARBA" id="ARBA00023002"/>
    </source>
</evidence>
<dbReference type="InterPro" id="IPR001128">
    <property type="entry name" value="Cyt_P450"/>
</dbReference>
<dbReference type="GO" id="GO:0020037">
    <property type="term" value="F:heme binding"/>
    <property type="evidence" value="ECO:0007669"/>
    <property type="project" value="InterPro"/>
</dbReference>
<evidence type="ECO:0000256" key="8">
    <source>
        <dbReference type="RuleBase" id="RU000461"/>
    </source>
</evidence>
<dbReference type="EMBL" id="JACGWN010000001">
    <property type="protein sequence ID" value="KAL0461316.1"/>
    <property type="molecule type" value="Genomic_DNA"/>
</dbReference>
<protein>
    <submittedName>
        <fullName evidence="9">4-hydroxyphenylacetaldehyde oxime monooxygenase</fullName>
    </submittedName>
</protein>
<dbReference type="AlphaFoldDB" id="A0AAW2Y6T2"/>
<dbReference type="GO" id="GO:0004497">
    <property type="term" value="F:monooxygenase activity"/>
    <property type="evidence" value="ECO:0007669"/>
    <property type="project" value="UniProtKB-KW"/>
</dbReference>
<dbReference type="GO" id="GO:0016705">
    <property type="term" value="F:oxidoreductase activity, acting on paired donors, with incorporation or reduction of molecular oxygen"/>
    <property type="evidence" value="ECO:0007669"/>
    <property type="project" value="InterPro"/>
</dbReference>
<keyword evidence="5 8" id="KW-0560">Oxidoreductase</keyword>
<comment type="caution">
    <text evidence="9">The sequence shown here is derived from an EMBL/GenBank/DDBJ whole genome shotgun (WGS) entry which is preliminary data.</text>
</comment>
<evidence type="ECO:0000313" key="9">
    <source>
        <dbReference type="EMBL" id="KAL0461316.1"/>
    </source>
</evidence>
<feature type="binding site" description="axial binding residue" evidence="7">
    <location>
        <position position="350"/>
    </location>
    <ligand>
        <name>heme</name>
        <dbReference type="ChEBI" id="CHEBI:30413"/>
    </ligand>
    <ligandPart>
        <name>Fe</name>
        <dbReference type="ChEBI" id="CHEBI:18248"/>
    </ligandPart>
</feature>
<reference evidence="9" key="1">
    <citation type="submission" date="2020-06" db="EMBL/GenBank/DDBJ databases">
        <authorList>
            <person name="Li T."/>
            <person name="Hu X."/>
            <person name="Zhang T."/>
            <person name="Song X."/>
            <person name="Zhang H."/>
            <person name="Dai N."/>
            <person name="Sheng W."/>
            <person name="Hou X."/>
            <person name="Wei L."/>
        </authorList>
    </citation>
    <scope>NUCLEOTIDE SEQUENCE</scope>
    <source>
        <strain evidence="9">KEN1</strain>
        <tissue evidence="9">Leaf</tissue>
    </source>
</reference>
<dbReference type="InterPro" id="IPR036396">
    <property type="entry name" value="Cyt_P450_sf"/>
</dbReference>
<accession>A0AAW2Y6T2</accession>
<dbReference type="PANTHER" id="PTHR47955">
    <property type="entry name" value="CYTOCHROME P450 FAMILY 71 PROTEIN"/>
    <property type="match status" value="1"/>
</dbReference>
<comment type="similarity">
    <text evidence="2 8">Belongs to the cytochrome P450 family.</text>
</comment>
<organism evidence="9">
    <name type="scientific">Sesamum latifolium</name>
    <dbReference type="NCBI Taxonomy" id="2727402"/>
    <lineage>
        <taxon>Eukaryota</taxon>
        <taxon>Viridiplantae</taxon>
        <taxon>Streptophyta</taxon>
        <taxon>Embryophyta</taxon>
        <taxon>Tracheophyta</taxon>
        <taxon>Spermatophyta</taxon>
        <taxon>Magnoliopsida</taxon>
        <taxon>eudicotyledons</taxon>
        <taxon>Gunneridae</taxon>
        <taxon>Pentapetalae</taxon>
        <taxon>asterids</taxon>
        <taxon>lamiids</taxon>
        <taxon>Lamiales</taxon>
        <taxon>Pedaliaceae</taxon>
        <taxon>Sesamum</taxon>
    </lineage>
</organism>
<gene>
    <name evidence="9" type="ORF">Slati_0019200</name>
</gene>
<evidence type="ECO:0000256" key="3">
    <source>
        <dbReference type="ARBA" id="ARBA00022617"/>
    </source>
</evidence>
<comment type="subcellular location">
    <subcellularLocation>
        <location evidence="1">Membrane</location>
        <topology evidence="1">Single-pass membrane protein</topology>
    </subcellularLocation>
</comment>
<dbReference type="InterPro" id="IPR017972">
    <property type="entry name" value="Cyt_P450_CS"/>
</dbReference>
<reference evidence="9" key="2">
    <citation type="journal article" date="2024" name="Plant">
        <title>Genomic evolution and insights into agronomic trait innovations of Sesamum species.</title>
        <authorList>
            <person name="Miao H."/>
            <person name="Wang L."/>
            <person name="Qu L."/>
            <person name="Liu H."/>
            <person name="Sun Y."/>
            <person name="Le M."/>
            <person name="Wang Q."/>
            <person name="Wei S."/>
            <person name="Zheng Y."/>
            <person name="Lin W."/>
            <person name="Duan Y."/>
            <person name="Cao H."/>
            <person name="Xiong S."/>
            <person name="Wang X."/>
            <person name="Wei L."/>
            <person name="Li C."/>
            <person name="Ma Q."/>
            <person name="Ju M."/>
            <person name="Zhao R."/>
            <person name="Li G."/>
            <person name="Mu C."/>
            <person name="Tian Q."/>
            <person name="Mei H."/>
            <person name="Zhang T."/>
            <person name="Gao T."/>
            <person name="Zhang H."/>
        </authorList>
    </citation>
    <scope>NUCLEOTIDE SEQUENCE</scope>
    <source>
        <strain evidence="9">KEN1</strain>
    </source>
</reference>
<evidence type="ECO:0000256" key="6">
    <source>
        <dbReference type="ARBA" id="ARBA00023004"/>
    </source>
</evidence>
<keyword evidence="6 7" id="KW-0408">Iron</keyword>
<dbReference type="Pfam" id="PF00067">
    <property type="entry name" value="p450"/>
    <property type="match status" value="3"/>
</dbReference>
<sequence length="411" mass="46545">MTLASAAGQDRPGPKRMFCGFLDVAFTPYGDHWRETRKIFVHHLLGPRRAESFSSARAVEIHHLLDYLSAASPNPVNLDDKIFDLADGVIGAVAFGKSYRGKQFEGQVLRDVIVEAMRMIDSFSAEDFFPNFFGWTIDLLTGHKARLDKCFHKLDGYLDMVLDEHLNRENTRKGDDDDLVDVLLGLSNEETGLPLTKEHIKAIFMVEMFDKILSYDVFFSEGLMLSSFQNTFLGGVDTSAIVIIWAMSELIRNPQTMQKAQAEIRTKLGAKPILEPDDLGARVIYMLKNNTFYNISPRTRVLVNAWAIGRDPNTWNNPNEFSPERFEANEADFRGQHFEFVPFGGGRRMCPGISNSIATIELTLANLLYWFDWEVGEGMKVEEIGSLEEEGGVTMHKRTKLTLVPINYAWL</sequence>
<evidence type="ECO:0000256" key="2">
    <source>
        <dbReference type="ARBA" id="ARBA00010617"/>
    </source>
</evidence>
<evidence type="ECO:0000256" key="4">
    <source>
        <dbReference type="ARBA" id="ARBA00022723"/>
    </source>
</evidence>
<dbReference type="PANTHER" id="PTHR47955:SF11">
    <property type="entry name" value="4-HYDROXYPHENYLACETALDEHYDE OXIME MONOOXYGENASE"/>
    <property type="match status" value="1"/>
</dbReference>
<dbReference type="PRINTS" id="PR00463">
    <property type="entry name" value="EP450I"/>
</dbReference>
<evidence type="ECO:0000256" key="1">
    <source>
        <dbReference type="ARBA" id="ARBA00004167"/>
    </source>
</evidence>
<evidence type="ECO:0000256" key="7">
    <source>
        <dbReference type="PIRSR" id="PIRSR602401-1"/>
    </source>
</evidence>
<keyword evidence="8 9" id="KW-0503">Monooxygenase</keyword>
<dbReference type="SUPFAM" id="SSF48264">
    <property type="entry name" value="Cytochrome P450"/>
    <property type="match status" value="1"/>
</dbReference>
<keyword evidence="4 7" id="KW-0479">Metal-binding</keyword>
<dbReference type="Gene3D" id="1.10.630.10">
    <property type="entry name" value="Cytochrome P450"/>
    <property type="match status" value="2"/>
</dbReference>
<dbReference type="GO" id="GO:0016020">
    <property type="term" value="C:membrane"/>
    <property type="evidence" value="ECO:0007669"/>
    <property type="project" value="UniProtKB-SubCell"/>
</dbReference>
<dbReference type="GO" id="GO:0005506">
    <property type="term" value="F:iron ion binding"/>
    <property type="evidence" value="ECO:0007669"/>
    <property type="project" value="InterPro"/>
</dbReference>
<proteinExistence type="inferred from homology"/>
<comment type="cofactor">
    <cofactor evidence="7">
        <name>heme</name>
        <dbReference type="ChEBI" id="CHEBI:30413"/>
    </cofactor>
</comment>
<keyword evidence="3 7" id="KW-0349">Heme</keyword>
<dbReference type="InterPro" id="IPR002401">
    <property type="entry name" value="Cyt_P450_E_grp-I"/>
</dbReference>
<dbReference type="PROSITE" id="PS00086">
    <property type="entry name" value="CYTOCHROME_P450"/>
    <property type="match status" value="1"/>
</dbReference>